<sequence>MDGPTLWALAFIGFISLVCVMGTKLASDVEHFIAAWIAVIQRLRDLLRRDHDREGDEEDEEDADRDR</sequence>
<reference evidence="3" key="1">
    <citation type="journal article" date="2019" name="Int. J. Syst. Evol. Microbiol.">
        <title>The Global Catalogue of Microorganisms (GCM) 10K type strain sequencing project: providing services to taxonomists for standard genome sequencing and annotation.</title>
        <authorList>
            <consortium name="The Broad Institute Genomics Platform"/>
            <consortium name="The Broad Institute Genome Sequencing Center for Infectious Disease"/>
            <person name="Wu L."/>
            <person name="Ma J."/>
        </authorList>
    </citation>
    <scope>NUCLEOTIDE SEQUENCE [LARGE SCALE GENOMIC DNA]</scope>
    <source>
        <strain evidence="3">JCM 9651</strain>
    </source>
</reference>
<comment type="caution">
    <text evidence="2">The sequence shown here is derived from an EMBL/GenBank/DDBJ whole genome shotgun (WGS) entry which is preliminary data.</text>
</comment>
<name>A0ABP6S961_9ACTN</name>
<keyword evidence="3" id="KW-1185">Reference proteome</keyword>
<gene>
    <name evidence="2" type="ORF">GCM10020367_21200</name>
</gene>
<feature type="transmembrane region" description="Helical" evidence="1">
    <location>
        <begin position="6"/>
        <end position="26"/>
    </location>
</feature>
<keyword evidence="1" id="KW-0812">Transmembrane</keyword>
<keyword evidence="1" id="KW-0472">Membrane</keyword>
<dbReference type="Proteomes" id="UP001499990">
    <property type="component" value="Unassembled WGS sequence"/>
</dbReference>
<evidence type="ECO:0000313" key="2">
    <source>
        <dbReference type="EMBL" id="GAA3371259.1"/>
    </source>
</evidence>
<dbReference type="RefSeq" id="WP_345036039.1">
    <property type="nucleotide sequence ID" value="NZ_BAAAYL010000001.1"/>
</dbReference>
<accession>A0ABP6S961</accession>
<proteinExistence type="predicted"/>
<evidence type="ECO:0000313" key="3">
    <source>
        <dbReference type="Proteomes" id="UP001499990"/>
    </source>
</evidence>
<organism evidence="2 3">
    <name type="scientific">Streptomyces sannanensis</name>
    <dbReference type="NCBI Taxonomy" id="285536"/>
    <lineage>
        <taxon>Bacteria</taxon>
        <taxon>Bacillati</taxon>
        <taxon>Actinomycetota</taxon>
        <taxon>Actinomycetes</taxon>
        <taxon>Kitasatosporales</taxon>
        <taxon>Streptomycetaceae</taxon>
        <taxon>Streptomyces</taxon>
    </lineage>
</organism>
<keyword evidence="1" id="KW-1133">Transmembrane helix</keyword>
<dbReference type="EMBL" id="BAAAYL010000001">
    <property type="protein sequence ID" value="GAA3371259.1"/>
    <property type="molecule type" value="Genomic_DNA"/>
</dbReference>
<evidence type="ECO:0000256" key="1">
    <source>
        <dbReference type="SAM" id="Phobius"/>
    </source>
</evidence>
<protein>
    <submittedName>
        <fullName evidence="2">Uncharacterized protein</fullName>
    </submittedName>
</protein>